<dbReference type="EMBL" id="JABFTP020000103">
    <property type="protein sequence ID" value="KAL3276762.1"/>
    <property type="molecule type" value="Genomic_DNA"/>
</dbReference>
<proteinExistence type="predicted"/>
<protein>
    <recommendedName>
        <fullName evidence="1">IQ motif and ubiquitin-like domain-containing protein</fullName>
    </recommendedName>
</protein>
<organism evidence="2 3">
    <name type="scientific">Cryptolaemus montrouzieri</name>
    <dbReference type="NCBI Taxonomy" id="559131"/>
    <lineage>
        <taxon>Eukaryota</taxon>
        <taxon>Metazoa</taxon>
        <taxon>Ecdysozoa</taxon>
        <taxon>Arthropoda</taxon>
        <taxon>Hexapoda</taxon>
        <taxon>Insecta</taxon>
        <taxon>Pterygota</taxon>
        <taxon>Neoptera</taxon>
        <taxon>Endopterygota</taxon>
        <taxon>Coleoptera</taxon>
        <taxon>Polyphaga</taxon>
        <taxon>Cucujiformia</taxon>
        <taxon>Coccinelloidea</taxon>
        <taxon>Coccinellidae</taxon>
        <taxon>Scymninae</taxon>
        <taxon>Scymnini</taxon>
        <taxon>Cryptolaemus</taxon>
    </lineage>
</organism>
<dbReference type="InterPro" id="IPR037695">
    <property type="entry name" value="IQUB"/>
</dbReference>
<feature type="domain" description="IQ motif and ubiquitin-like" evidence="1">
    <location>
        <begin position="381"/>
        <end position="499"/>
    </location>
</feature>
<reference evidence="2 3" key="1">
    <citation type="journal article" date="2021" name="BMC Biol.">
        <title>Horizontally acquired antibacterial genes associated with adaptive radiation of ladybird beetles.</title>
        <authorList>
            <person name="Li H.S."/>
            <person name="Tang X.F."/>
            <person name="Huang Y.H."/>
            <person name="Xu Z.Y."/>
            <person name="Chen M.L."/>
            <person name="Du X.Y."/>
            <person name="Qiu B.Y."/>
            <person name="Chen P.T."/>
            <person name="Zhang W."/>
            <person name="Slipinski A."/>
            <person name="Escalona H.E."/>
            <person name="Waterhouse R.M."/>
            <person name="Zwick A."/>
            <person name="Pang H."/>
        </authorList>
    </citation>
    <scope>NUCLEOTIDE SEQUENCE [LARGE SCALE GENOMIC DNA]</scope>
    <source>
        <strain evidence="2">SYSU2018</strain>
    </source>
</reference>
<comment type="caution">
    <text evidence="2">The sequence shown here is derived from an EMBL/GenBank/DDBJ whole genome shotgun (WGS) entry which is preliminary data.</text>
</comment>
<dbReference type="PANTHER" id="PTHR21074">
    <property type="entry name" value="IQ AND UBIQUITIN-LIKE DOMAIN-CONTAINING PROTEIN"/>
    <property type="match status" value="1"/>
</dbReference>
<dbReference type="Pfam" id="PF25805">
    <property type="entry name" value="IQUB"/>
    <property type="match status" value="1"/>
</dbReference>
<evidence type="ECO:0000313" key="3">
    <source>
        <dbReference type="Proteomes" id="UP001516400"/>
    </source>
</evidence>
<keyword evidence="3" id="KW-1185">Reference proteome</keyword>
<evidence type="ECO:0000313" key="2">
    <source>
        <dbReference type="EMBL" id="KAL3276762.1"/>
    </source>
</evidence>
<dbReference type="PANTHER" id="PTHR21074:SF0">
    <property type="entry name" value="IQ AND UBIQUITIN-LIKE DOMAIN-CONTAINING PROTEIN"/>
    <property type="match status" value="1"/>
</dbReference>
<gene>
    <name evidence="2" type="ORF">HHI36_012129</name>
</gene>
<sequence>MQEGENSNVSLLEKEKKKPLKRKIGEELQDDIPIYIFDISLTERKSRLAVKFSTTDGEIFAQSFQPDTEYDHIKSIVAGVIEVKPRRLKHNVIKLKLMKHEQINEFKNDPHEAIPCMFASKIFMRRLARQCKYEELVIPDYICVNVKDSTTDATRCVRVEVYNRAIDKPWDGGYRDTRTLIEYHNAFTQTGPRPPVRGPDLMSNRDTQTSWCRNRRVDMPYSQATQMYKEDLFIPCITDRILTPRPYETSEQLEKRIDIETRVRTIQRYYRIWKMRKCLKEMSEDYHMRQSKELEREQEEIEEDWRRRRKDLICQVFPRTQVDFGMLFAMAEKWKKAEIAKICAMYCGPAKIAELALLSDKEVEVFKAIDKLQKDVKRDAHRQQDLNYLKKLGEPTKWYCQYKYIPVQLDSLENQKARQIDTLYQKVVDRAASEPKRMDALLELKLSLKNDDCEIAMELTVLIDRAINLLSRGFSNKKIESLQKRIDATVLQHYKQKECFDMLSTPEQQKAKEEYLRANLFTCNRCRQLKTIDCFKLNARTEQVNICNSCKWLDKTIEPWADLSPYRFILNQIRRSERLNNSPSSVAYILQDRDIHHLVTQIWHSHSAISECKDIYNLRMVRWHRESDWSPWNCILLTLQEGKAHIKIDKLEEVYEEEFINHVFNKHALARKHFKDLMSIDSQFKSMYRISSIHNLDPNGYNDFRKIFKIDRTKRLYF</sequence>
<name>A0ABD2NEH9_9CUCU</name>
<accession>A0ABD2NEH9</accession>
<evidence type="ECO:0000259" key="1">
    <source>
        <dbReference type="Pfam" id="PF25805"/>
    </source>
</evidence>
<dbReference type="Proteomes" id="UP001516400">
    <property type="component" value="Unassembled WGS sequence"/>
</dbReference>
<dbReference type="AlphaFoldDB" id="A0ABD2NEH9"/>
<dbReference type="InterPro" id="IPR057887">
    <property type="entry name" value="IQUB_helical"/>
</dbReference>